<dbReference type="Proteomes" id="UP001208567">
    <property type="component" value="Unassembled WGS sequence"/>
</dbReference>
<keyword evidence="1" id="KW-0472">Membrane</keyword>
<evidence type="ECO:0000313" key="3">
    <source>
        <dbReference type="EMBL" id="GLC30740.1"/>
    </source>
</evidence>
<name>A0ABQ5N6G9_9CLOT</name>
<dbReference type="EMBL" id="BRXR01000001">
    <property type="protein sequence ID" value="GLC30740.1"/>
    <property type="molecule type" value="Genomic_DNA"/>
</dbReference>
<evidence type="ECO:0000256" key="1">
    <source>
        <dbReference type="SAM" id="Phobius"/>
    </source>
</evidence>
<keyword evidence="4" id="KW-1185">Reference proteome</keyword>
<feature type="transmembrane region" description="Helical" evidence="1">
    <location>
        <begin position="162"/>
        <end position="179"/>
    </location>
</feature>
<gene>
    <name evidence="3" type="ORF">bsdE14_21500</name>
</gene>
<evidence type="ECO:0000259" key="2">
    <source>
        <dbReference type="Pfam" id="PF01569"/>
    </source>
</evidence>
<feature type="transmembrane region" description="Helical" evidence="1">
    <location>
        <begin position="14"/>
        <end position="33"/>
    </location>
</feature>
<feature type="transmembrane region" description="Helical" evidence="1">
    <location>
        <begin position="133"/>
        <end position="150"/>
    </location>
</feature>
<keyword evidence="1" id="KW-0812">Transmembrane</keyword>
<feature type="transmembrane region" description="Helical" evidence="1">
    <location>
        <begin position="53"/>
        <end position="76"/>
    </location>
</feature>
<dbReference type="Pfam" id="PF01569">
    <property type="entry name" value="PAP2"/>
    <property type="match status" value="1"/>
</dbReference>
<proteinExistence type="predicted"/>
<feature type="domain" description="Phosphatidic acid phosphatase type 2/haloperoxidase" evidence="2">
    <location>
        <begin position="112"/>
        <end position="210"/>
    </location>
</feature>
<accession>A0ABQ5N6G9</accession>
<dbReference type="InterPro" id="IPR000326">
    <property type="entry name" value="PAP2/HPO"/>
</dbReference>
<comment type="caution">
    <text evidence="3">The sequence shown here is derived from an EMBL/GenBank/DDBJ whole genome shotgun (WGS) entry which is preliminary data.</text>
</comment>
<organism evidence="3 4">
    <name type="scientific">Clostridium omnivorum</name>
    <dbReference type="NCBI Taxonomy" id="1604902"/>
    <lineage>
        <taxon>Bacteria</taxon>
        <taxon>Bacillati</taxon>
        <taxon>Bacillota</taxon>
        <taxon>Clostridia</taxon>
        <taxon>Eubacteriales</taxon>
        <taxon>Clostridiaceae</taxon>
        <taxon>Clostridium</taxon>
    </lineage>
</organism>
<reference evidence="3 4" key="1">
    <citation type="journal article" date="2024" name="Int. J. Syst. Evol. Microbiol.">
        <title>Clostridium omnivorum sp. nov., isolated from anoxic soil under the treatment of reductive soil disinfestation.</title>
        <authorList>
            <person name="Ueki A."/>
            <person name="Tonouchi A."/>
            <person name="Kaku N."/>
            <person name="Honma S."/>
            <person name="Ueki K."/>
        </authorList>
    </citation>
    <scope>NUCLEOTIDE SEQUENCE [LARGE SCALE GENOMIC DNA]</scope>
    <source>
        <strain evidence="3 4">E14</strain>
    </source>
</reference>
<dbReference type="SUPFAM" id="SSF48317">
    <property type="entry name" value="Acid phosphatase/Vanadium-dependent haloperoxidase"/>
    <property type="match status" value="1"/>
</dbReference>
<feature type="transmembrane region" description="Helical" evidence="1">
    <location>
        <begin position="88"/>
        <end position="106"/>
    </location>
</feature>
<evidence type="ECO:0000313" key="4">
    <source>
        <dbReference type="Proteomes" id="UP001208567"/>
    </source>
</evidence>
<keyword evidence="1" id="KW-1133">Transmembrane helix</keyword>
<protein>
    <submittedName>
        <fullName evidence="3">Phosphatidic acid phosphatase</fullName>
    </submittedName>
</protein>
<sequence>MKIMKKIYEYIPQYAIKPLILCVIVNFSVYSGARLFYTDRVFHDLTSNLDDRIPVVPIFVVFYLGSYLFWIFNYILVSRVSKDNCYRLAISDLLGKLTCFIIYITFPTTNIRPDITTSGVFTNMLKFLYNADAANNLFPSIHVLVSWYCFIGIRNNKTIPAWYRYFSLFMAVMISISTLTTKQHVIVDVIAGVVLAELTWQLSLQLQLYRAKKLINQEA</sequence>
<dbReference type="InterPro" id="IPR036938">
    <property type="entry name" value="PAP2/HPO_sf"/>
</dbReference>